<dbReference type="Pfam" id="PF26082">
    <property type="entry name" value="zf-C2H2_AcuF"/>
    <property type="match status" value="1"/>
</dbReference>
<reference evidence="3" key="1">
    <citation type="journal article" date="2023" name="Mol. Phylogenet. Evol.">
        <title>Genome-scale phylogeny and comparative genomics of the fungal order Sordariales.</title>
        <authorList>
            <person name="Hensen N."/>
            <person name="Bonometti L."/>
            <person name="Westerberg I."/>
            <person name="Brannstrom I.O."/>
            <person name="Guillou S."/>
            <person name="Cros-Aarteil S."/>
            <person name="Calhoun S."/>
            <person name="Haridas S."/>
            <person name="Kuo A."/>
            <person name="Mondo S."/>
            <person name="Pangilinan J."/>
            <person name="Riley R."/>
            <person name="LaButti K."/>
            <person name="Andreopoulos B."/>
            <person name="Lipzen A."/>
            <person name="Chen C."/>
            <person name="Yan M."/>
            <person name="Daum C."/>
            <person name="Ng V."/>
            <person name="Clum A."/>
            <person name="Steindorff A."/>
            <person name="Ohm R.A."/>
            <person name="Martin F."/>
            <person name="Silar P."/>
            <person name="Natvig D.O."/>
            <person name="Lalanne C."/>
            <person name="Gautier V."/>
            <person name="Ament-Velasquez S.L."/>
            <person name="Kruys A."/>
            <person name="Hutchinson M.I."/>
            <person name="Powell A.J."/>
            <person name="Barry K."/>
            <person name="Miller A.N."/>
            <person name="Grigoriev I.V."/>
            <person name="Debuchy R."/>
            <person name="Gladieux P."/>
            <person name="Hiltunen Thoren M."/>
            <person name="Johannesson H."/>
        </authorList>
    </citation>
    <scope>NUCLEOTIDE SEQUENCE</scope>
    <source>
        <strain evidence="3">CBS 560.94</strain>
    </source>
</reference>
<accession>A0AAE0J7Y5</accession>
<dbReference type="GeneID" id="87860038"/>
<evidence type="ECO:0000259" key="2">
    <source>
        <dbReference type="Pfam" id="PF26082"/>
    </source>
</evidence>
<evidence type="ECO:0000256" key="1">
    <source>
        <dbReference type="SAM" id="MobiDB-lite"/>
    </source>
</evidence>
<dbReference type="RefSeq" id="XP_062678087.1">
    <property type="nucleotide sequence ID" value="XM_062822884.1"/>
</dbReference>
<protein>
    <recommendedName>
        <fullName evidence="2">Oxidoreductase acuF-like C2H2 type zinc-finger domain-containing protein</fullName>
    </recommendedName>
</protein>
<feature type="compositionally biased region" description="Acidic residues" evidence="1">
    <location>
        <begin position="184"/>
        <end position="195"/>
    </location>
</feature>
<dbReference type="AlphaFoldDB" id="A0AAE0J7Y5"/>
<reference evidence="3" key="2">
    <citation type="submission" date="2023-06" db="EMBL/GenBank/DDBJ databases">
        <authorList>
            <consortium name="Lawrence Berkeley National Laboratory"/>
            <person name="Haridas S."/>
            <person name="Hensen N."/>
            <person name="Bonometti L."/>
            <person name="Westerberg I."/>
            <person name="Brannstrom I.O."/>
            <person name="Guillou S."/>
            <person name="Cros-Aarteil S."/>
            <person name="Calhoun S."/>
            <person name="Kuo A."/>
            <person name="Mondo S."/>
            <person name="Pangilinan J."/>
            <person name="Riley R."/>
            <person name="Labutti K."/>
            <person name="Andreopoulos B."/>
            <person name="Lipzen A."/>
            <person name="Chen C."/>
            <person name="Yanf M."/>
            <person name="Daum C."/>
            <person name="Ng V."/>
            <person name="Clum A."/>
            <person name="Steindorff A."/>
            <person name="Ohm R."/>
            <person name="Martin F."/>
            <person name="Silar P."/>
            <person name="Natvig D."/>
            <person name="Lalanne C."/>
            <person name="Gautier V."/>
            <person name="Ament-Velasquez S.L."/>
            <person name="Kruys A."/>
            <person name="Hutchinson M.I."/>
            <person name="Powell A.J."/>
            <person name="Barry K."/>
            <person name="Miller A.N."/>
            <person name="Grigoriev I.V."/>
            <person name="Debuchy R."/>
            <person name="Gladieux P."/>
            <person name="Thoren M.H."/>
            <person name="Johannesson H."/>
        </authorList>
    </citation>
    <scope>NUCLEOTIDE SEQUENCE</scope>
    <source>
        <strain evidence="3">CBS 560.94</strain>
    </source>
</reference>
<organism evidence="3 4">
    <name type="scientific">Neurospora tetraspora</name>
    <dbReference type="NCBI Taxonomy" id="94610"/>
    <lineage>
        <taxon>Eukaryota</taxon>
        <taxon>Fungi</taxon>
        <taxon>Dikarya</taxon>
        <taxon>Ascomycota</taxon>
        <taxon>Pezizomycotina</taxon>
        <taxon>Sordariomycetes</taxon>
        <taxon>Sordariomycetidae</taxon>
        <taxon>Sordariales</taxon>
        <taxon>Sordariaceae</taxon>
        <taxon>Neurospora</taxon>
    </lineage>
</organism>
<feature type="region of interest" description="Disordered" evidence="1">
    <location>
        <begin position="175"/>
        <end position="195"/>
    </location>
</feature>
<sequence length="451" mass="50520">MPKIYILQSPTNPDKPDCCPSVSRRNSQTQFDPISTAKHTLYSRSAFRCRIVQKRELYELDVDGEPKLDNETISGRCRNIRKQLTDLLTALENGSAQVSTTVTSSSIKDVVERFMLWAGNLGALRKPASKLSLDSRLASSSDLRDYICTELEDMSEAIEDLMNIVNGSMPNRDIGYGSGSENNLDMESDESSYSDDPIDEAGSILQVISQGITSLLKIGILVRQPASSGTDRFHRASRDSTNAFLDRFDIDYVQHKHPKLGSGEQSSRMGKAIAKRRQFIRYCRDHKSNLAAEENEGKDTSNLQIGSQKATTAKQSSKATTFVAKENLMNILQGSVDVLEEEEDAVSHCSVSTTSESLAILKLPRLADLSPEDDPFECPICYTLQQFRSEQAWRRHAYRDLKAYVCTVGGTECDDKFFDDRTSWFNHELEQHRCSYVCVLCGANEGQNKRK</sequence>
<dbReference type="InterPro" id="IPR058925">
    <property type="entry name" value="zf-C2H2_AcuF"/>
</dbReference>
<feature type="region of interest" description="Disordered" evidence="1">
    <location>
        <begin position="291"/>
        <end position="310"/>
    </location>
</feature>
<feature type="domain" description="Oxidoreductase acuF-like C2H2 type zinc-finger" evidence="2">
    <location>
        <begin position="374"/>
        <end position="401"/>
    </location>
</feature>
<name>A0AAE0J7Y5_9PEZI</name>
<comment type="caution">
    <text evidence="3">The sequence shown here is derived from an EMBL/GenBank/DDBJ whole genome shotgun (WGS) entry which is preliminary data.</text>
</comment>
<dbReference type="Proteomes" id="UP001278500">
    <property type="component" value="Unassembled WGS sequence"/>
</dbReference>
<dbReference type="PANTHER" id="PTHR35391:SF7">
    <property type="entry name" value="C2H2-TYPE DOMAIN-CONTAINING PROTEIN"/>
    <property type="match status" value="1"/>
</dbReference>
<dbReference type="EMBL" id="JAUEPP010000007">
    <property type="protein sequence ID" value="KAK3338727.1"/>
    <property type="molecule type" value="Genomic_DNA"/>
</dbReference>
<keyword evidence="4" id="KW-1185">Reference proteome</keyword>
<proteinExistence type="predicted"/>
<dbReference type="PANTHER" id="PTHR35391">
    <property type="entry name" value="C2H2-TYPE DOMAIN-CONTAINING PROTEIN-RELATED"/>
    <property type="match status" value="1"/>
</dbReference>
<evidence type="ECO:0000313" key="4">
    <source>
        <dbReference type="Proteomes" id="UP001278500"/>
    </source>
</evidence>
<gene>
    <name evidence="3" type="ORF">B0H65DRAFT_281588</name>
</gene>
<evidence type="ECO:0000313" key="3">
    <source>
        <dbReference type="EMBL" id="KAK3338727.1"/>
    </source>
</evidence>